<evidence type="ECO:0000256" key="3">
    <source>
        <dbReference type="ARBA" id="ARBA00022723"/>
    </source>
</evidence>
<reference evidence="5 6" key="1">
    <citation type="submission" date="2019-07" db="EMBL/GenBank/DDBJ databases">
        <title>Qingshengfaniella alkalisoli gen. nov., sp. nov., isolated from saline soil.</title>
        <authorList>
            <person name="Xu L."/>
            <person name="Huang X.-X."/>
            <person name="Sun J.-Q."/>
        </authorList>
    </citation>
    <scope>NUCLEOTIDE SEQUENCE [LARGE SCALE GENOMIC DNA]</scope>
    <source>
        <strain evidence="5 6">DSM 27279</strain>
    </source>
</reference>
<keyword evidence="5" id="KW-0378">Hydrolase</keyword>
<keyword evidence="6" id="KW-1185">Reference proteome</keyword>
<proteinExistence type="inferred from homology"/>
<dbReference type="GO" id="GO:0046872">
    <property type="term" value="F:metal ion binding"/>
    <property type="evidence" value="ECO:0007669"/>
    <property type="project" value="UniProtKB-KW"/>
</dbReference>
<feature type="domain" description="Fumarylacetoacetase-like C-terminal" evidence="4">
    <location>
        <begin position="75"/>
        <end position="279"/>
    </location>
</feature>
<name>A0A556B184_9BURK</name>
<gene>
    <name evidence="5" type="ORF">FOZ76_00880</name>
</gene>
<comment type="similarity">
    <text evidence="2">Belongs to the FAH family.</text>
</comment>
<dbReference type="GO" id="GO:0044281">
    <property type="term" value="P:small molecule metabolic process"/>
    <property type="evidence" value="ECO:0007669"/>
    <property type="project" value="UniProtKB-ARBA"/>
</dbReference>
<dbReference type="AlphaFoldDB" id="A0A556B184"/>
<dbReference type="GO" id="GO:0016787">
    <property type="term" value="F:hydrolase activity"/>
    <property type="evidence" value="ECO:0007669"/>
    <property type="project" value="UniProtKB-KW"/>
</dbReference>
<dbReference type="Gene3D" id="3.90.850.10">
    <property type="entry name" value="Fumarylacetoacetase-like, C-terminal domain"/>
    <property type="match status" value="1"/>
</dbReference>
<dbReference type="OrthoDB" id="9805307at2"/>
<dbReference type="RefSeq" id="WP_143946235.1">
    <property type="nucleotide sequence ID" value="NZ_BAABMB010000001.1"/>
</dbReference>
<dbReference type="InterPro" id="IPR011234">
    <property type="entry name" value="Fumarylacetoacetase-like_C"/>
</dbReference>
<dbReference type="PANTHER" id="PTHR42796:SF4">
    <property type="entry name" value="FUMARYLACETOACETATE HYDROLASE DOMAIN-CONTAINING PROTEIN 2A"/>
    <property type="match status" value="1"/>
</dbReference>
<dbReference type="Pfam" id="PF01557">
    <property type="entry name" value="FAA_hydrolase"/>
    <property type="match status" value="1"/>
</dbReference>
<sequence length="284" mass="30463">MKFLSYRIGGAPRIGVLYGGRIADLTDAAGCHDLGAALRRLGSERLCQLAAQSEPGPRLDEIEAFRPVVADPERIVCVGLNYDEHRVEANRATTAHPTVFLRLPSSQTGHGEPIVCPAEAPNGLDFEGEIAIVISRAGRRISEDQAWSHVFGYSAYNDASAREWQAHSTQWTAGKNFPATGAFGPVLATADEFDPDTPIPLVTRLNGKVMQHADTSMMLFSIPTLIAYISTFTELVPGDVIVSGTPGGVGFKRNPPVLMQDGDLVEVEVGGVGTLSNVVRREIA</sequence>
<dbReference type="Proteomes" id="UP000318405">
    <property type="component" value="Unassembled WGS sequence"/>
</dbReference>
<dbReference type="PANTHER" id="PTHR42796">
    <property type="entry name" value="FUMARYLACETOACETATE HYDROLASE DOMAIN-CONTAINING PROTEIN 2A-RELATED"/>
    <property type="match status" value="1"/>
</dbReference>
<evidence type="ECO:0000313" key="6">
    <source>
        <dbReference type="Proteomes" id="UP000318405"/>
    </source>
</evidence>
<dbReference type="SUPFAM" id="SSF56529">
    <property type="entry name" value="FAH"/>
    <property type="match status" value="1"/>
</dbReference>
<evidence type="ECO:0000313" key="5">
    <source>
        <dbReference type="EMBL" id="TSH98957.1"/>
    </source>
</evidence>
<keyword evidence="3" id="KW-0479">Metal-binding</keyword>
<dbReference type="EMBL" id="VLTJ01000002">
    <property type="protein sequence ID" value="TSH98957.1"/>
    <property type="molecule type" value="Genomic_DNA"/>
</dbReference>
<protein>
    <submittedName>
        <fullName evidence="5">Fumarylacetoacetate hydrolase family protein</fullName>
    </submittedName>
</protein>
<accession>A0A556B184</accession>
<comment type="caution">
    <text evidence="5">The sequence shown here is derived from an EMBL/GenBank/DDBJ whole genome shotgun (WGS) entry which is preliminary data.</text>
</comment>
<dbReference type="InterPro" id="IPR051121">
    <property type="entry name" value="FAH"/>
</dbReference>
<dbReference type="InterPro" id="IPR036663">
    <property type="entry name" value="Fumarylacetoacetase_C_sf"/>
</dbReference>
<evidence type="ECO:0000256" key="2">
    <source>
        <dbReference type="ARBA" id="ARBA00010211"/>
    </source>
</evidence>
<organism evidence="5 6">
    <name type="scientific">Verticiella sediminum</name>
    <dbReference type="NCBI Taxonomy" id="1247510"/>
    <lineage>
        <taxon>Bacteria</taxon>
        <taxon>Pseudomonadati</taxon>
        <taxon>Pseudomonadota</taxon>
        <taxon>Betaproteobacteria</taxon>
        <taxon>Burkholderiales</taxon>
        <taxon>Alcaligenaceae</taxon>
        <taxon>Verticiella</taxon>
    </lineage>
</organism>
<evidence type="ECO:0000256" key="1">
    <source>
        <dbReference type="ARBA" id="ARBA00001946"/>
    </source>
</evidence>
<evidence type="ECO:0000259" key="4">
    <source>
        <dbReference type="Pfam" id="PF01557"/>
    </source>
</evidence>
<comment type="cofactor">
    <cofactor evidence="1">
        <name>Mg(2+)</name>
        <dbReference type="ChEBI" id="CHEBI:18420"/>
    </cofactor>
</comment>